<organism evidence="3 4">
    <name type="scientific">Pseudomonas phage PMBT3</name>
    <dbReference type="NCBI Taxonomy" id="2059856"/>
    <lineage>
        <taxon>Viruses</taxon>
        <taxon>Duplodnaviria</taxon>
        <taxon>Heunggongvirae</taxon>
        <taxon>Uroviricota</taxon>
        <taxon>Caudoviricetes</taxon>
        <taxon>Maxrubnervirus</taxon>
        <taxon>Maxrubnervirus PMBT3</taxon>
    </lineage>
</organism>
<sequence>MANKIANTQDLIALVAANAGISKAEAKRIIQATLQGINQLVADKDKLLLREFGIFELRYRKPRINSKPIQGEPTTISAREVLHFTPSRLLSKEVDY</sequence>
<evidence type="ECO:0000256" key="1">
    <source>
        <dbReference type="ARBA" id="ARBA00023125"/>
    </source>
</evidence>
<dbReference type="Pfam" id="PF00216">
    <property type="entry name" value="Bac_DNA_binding"/>
    <property type="match status" value="1"/>
</dbReference>
<dbReference type="EMBL" id="MG596799">
    <property type="protein sequence ID" value="AUM59716.1"/>
    <property type="molecule type" value="Genomic_DNA"/>
</dbReference>
<dbReference type="RefSeq" id="YP_009796665.1">
    <property type="nucleotide sequence ID" value="NC_047902.1"/>
</dbReference>
<proteinExistence type="inferred from homology"/>
<dbReference type="GO" id="GO:0003677">
    <property type="term" value="F:DNA binding"/>
    <property type="evidence" value="ECO:0007669"/>
    <property type="project" value="UniProtKB-KW"/>
</dbReference>
<name>A0A2I6PI30_9CAUD</name>
<dbReference type="SUPFAM" id="SSF47729">
    <property type="entry name" value="IHF-like DNA-binding proteins"/>
    <property type="match status" value="1"/>
</dbReference>
<dbReference type="CDD" id="cd13832">
    <property type="entry name" value="IHF"/>
    <property type="match status" value="1"/>
</dbReference>
<protein>
    <submittedName>
        <fullName evidence="3">Integration host factor subunit beta</fullName>
    </submittedName>
</protein>
<dbReference type="PANTHER" id="PTHR33175">
    <property type="entry name" value="DNA-BINDING PROTEIN HU"/>
    <property type="match status" value="1"/>
</dbReference>
<evidence type="ECO:0000313" key="4">
    <source>
        <dbReference type="Proteomes" id="UP000240704"/>
    </source>
</evidence>
<dbReference type="InterPro" id="IPR010992">
    <property type="entry name" value="IHF-like_DNA-bd_dom_sf"/>
</dbReference>
<comment type="similarity">
    <text evidence="2">Belongs to the bacterial histone-like protein family.</text>
</comment>
<dbReference type="GO" id="GO:0030527">
    <property type="term" value="F:structural constituent of chromatin"/>
    <property type="evidence" value="ECO:0007669"/>
    <property type="project" value="InterPro"/>
</dbReference>
<accession>A0A2I6PI30</accession>
<evidence type="ECO:0000256" key="2">
    <source>
        <dbReference type="RuleBase" id="RU003939"/>
    </source>
</evidence>
<keyword evidence="1" id="KW-0238">DNA-binding</keyword>
<evidence type="ECO:0000313" key="3">
    <source>
        <dbReference type="EMBL" id="AUM59716.1"/>
    </source>
</evidence>
<dbReference type="Proteomes" id="UP000240704">
    <property type="component" value="Segment"/>
</dbReference>
<dbReference type="PANTHER" id="PTHR33175:SF3">
    <property type="entry name" value="DNA-BINDING PROTEIN HU-BETA"/>
    <property type="match status" value="1"/>
</dbReference>
<dbReference type="Gene3D" id="4.10.520.10">
    <property type="entry name" value="IHF-like DNA-binding proteins"/>
    <property type="match status" value="1"/>
</dbReference>
<reference evidence="4" key="1">
    <citation type="submission" date="2017-11" db="EMBL/GenBank/DDBJ databases">
        <title>Genome sequence and characterization of the novel virulent phage PMBT3 infecting Pseudomonas sp.</title>
        <authorList>
            <person name="Koberg S."/>
            <person name="Brinks E."/>
            <person name="Heller K.J."/>
            <person name="Neve H."/>
            <person name="Franz C.M.A.P."/>
        </authorList>
    </citation>
    <scope>NUCLEOTIDE SEQUENCE [LARGE SCALE GENOMIC DNA]</scope>
</reference>
<keyword evidence="4" id="KW-1185">Reference proteome</keyword>
<dbReference type="SMART" id="SM00411">
    <property type="entry name" value="BHL"/>
    <property type="match status" value="1"/>
</dbReference>
<dbReference type="GeneID" id="54986942"/>
<dbReference type="KEGG" id="vg:54986942"/>
<dbReference type="InterPro" id="IPR000119">
    <property type="entry name" value="Hist_DNA-bd"/>
</dbReference>